<evidence type="ECO:0000313" key="2">
    <source>
        <dbReference type="WBParaSite" id="jg14755"/>
    </source>
</evidence>
<sequence length="157" mass="17180">MQGLYGEDGKSAKNGVCRIRVYVINPVQRQFSVHCTWGIFNDVVNRISPLSNKITTYEEACDSIGCWNPEPEQKQLNAINAELNGCAANLGKVLLGTLEKKCKLMNGVEHNCSTMMCYPANGGPFDCVSPTSKIISYSLIFSDAFSFTGRCVQVVGI</sequence>
<protein>
    <submittedName>
        <fullName evidence="2">Uncharacterized protein</fullName>
    </submittedName>
</protein>
<dbReference type="AlphaFoldDB" id="A0A915D0X4"/>
<accession>A0A915D0X4</accession>
<reference evidence="2" key="1">
    <citation type="submission" date="2022-11" db="UniProtKB">
        <authorList>
            <consortium name="WormBaseParasite"/>
        </authorList>
    </citation>
    <scope>IDENTIFICATION</scope>
</reference>
<keyword evidence="1" id="KW-1185">Reference proteome</keyword>
<evidence type="ECO:0000313" key="1">
    <source>
        <dbReference type="Proteomes" id="UP000887574"/>
    </source>
</evidence>
<dbReference type="WBParaSite" id="jg14755">
    <property type="protein sequence ID" value="jg14755"/>
    <property type="gene ID" value="jg14755"/>
</dbReference>
<dbReference type="Proteomes" id="UP000887574">
    <property type="component" value="Unplaced"/>
</dbReference>
<organism evidence="1 2">
    <name type="scientific">Ditylenchus dipsaci</name>
    <dbReference type="NCBI Taxonomy" id="166011"/>
    <lineage>
        <taxon>Eukaryota</taxon>
        <taxon>Metazoa</taxon>
        <taxon>Ecdysozoa</taxon>
        <taxon>Nematoda</taxon>
        <taxon>Chromadorea</taxon>
        <taxon>Rhabditida</taxon>
        <taxon>Tylenchina</taxon>
        <taxon>Tylenchomorpha</taxon>
        <taxon>Sphaerularioidea</taxon>
        <taxon>Anguinidae</taxon>
        <taxon>Anguininae</taxon>
        <taxon>Ditylenchus</taxon>
    </lineage>
</organism>
<name>A0A915D0X4_9BILA</name>
<proteinExistence type="predicted"/>